<reference evidence="1 2" key="1">
    <citation type="submission" date="2020-08" db="EMBL/GenBank/DDBJ databases">
        <title>Arenibacter gaetbuli sp. nov., isolated from a sand dune.</title>
        <authorList>
            <person name="Park S."/>
            <person name="Yoon J.-H."/>
        </authorList>
    </citation>
    <scope>NUCLEOTIDE SEQUENCE [LARGE SCALE GENOMIC DNA]</scope>
    <source>
        <strain evidence="1 2">BSSL-BM3</strain>
    </source>
</reference>
<protein>
    <recommendedName>
        <fullName evidence="3">Tetratricopeptide repeat protein</fullName>
    </recommendedName>
</protein>
<comment type="caution">
    <text evidence="1">The sequence shown here is derived from an EMBL/GenBank/DDBJ whole genome shotgun (WGS) entry which is preliminary data.</text>
</comment>
<evidence type="ECO:0008006" key="3">
    <source>
        <dbReference type="Google" id="ProtNLM"/>
    </source>
</evidence>
<proteinExistence type="predicted"/>
<name>A0ABR7QNJ5_9FLAO</name>
<dbReference type="Pfam" id="PF19867">
    <property type="entry name" value="DUF6340"/>
    <property type="match status" value="1"/>
</dbReference>
<organism evidence="1 2">
    <name type="scientific">Arenibacter arenosicollis</name>
    <dbReference type="NCBI Taxonomy" id="2762274"/>
    <lineage>
        <taxon>Bacteria</taxon>
        <taxon>Pseudomonadati</taxon>
        <taxon>Bacteroidota</taxon>
        <taxon>Flavobacteriia</taxon>
        <taxon>Flavobacteriales</taxon>
        <taxon>Flavobacteriaceae</taxon>
        <taxon>Arenibacter</taxon>
    </lineage>
</organism>
<dbReference type="EMBL" id="JACLHY010000009">
    <property type="protein sequence ID" value="MBC8768497.1"/>
    <property type="molecule type" value="Genomic_DNA"/>
</dbReference>
<accession>A0ABR7QNJ5</accession>
<dbReference type="RefSeq" id="WP_187584417.1">
    <property type="nucleotide sequence ID" value="NZ_JACLHY010000009.1"/>
</dbReference>
<gene>
    <name evidence="1" type="ORF">H4O18_10885</name>
</gene>
<evidence type="ECO:0000313" key="2">
    <source>
        <dbReference type="Proteomes" id="UP000618952"/>
    </source>
</evidence>
<dbReference type="PROSITE" id="PS51257">
    <property type="entry name" value="PROKAR_LIPOPROTEIN"/>
    <property type="match status" value="1"/>
</dbReference>
<dbReference type="InterPro" id="IPR045921">
    <property type="entry name" value="DUF6340"/>
</dbReference>
<dbReference type="Proteomes" id="UP000618952">
    <property type="component" value="Unassembled WGS sequence"/>
</dbReference>
<keyword evidence="2" id="KW-1185">Reference proteome</keyword>
<evidence type="ECO:0000313" key="1">
    <source>
        <dbReference type="EMBL" id="MBC8768497.1"/>
    </source>
</evidence>
<sequence length="349" mass="39456">MSKFSIRFFASGLLMIIISCSPTKQIVLQTIEPSPVNISKKIKKIGIINRSILPDVEEDETGLNRMVSAEEQWLAEQGRDAALTGLFNELLKDNRFQSIKMLDSVQEGLLNFDTGNDSISWASIEQICQAHNVDAIFSMSYFDAETTVSVKKTSMMQPNLMRVKVKVPAQEITLETLIENGWKIYYPNKNEIIDEFVFNGQVVSKGKGTNRIEAYRAIEGRKDTLVEQSKSTGSNYGQRLLPYENNVERSYFTRGNDNLDLAGKLIENGDLEGASVLWEKDVENSNPRIAGRACYNMAVINEINGDLKSAMEWATKSHTDYDNKEALEYLDVLKNRLTQNQILEQQVSR</sequence>